<dbReference type="NCBIfam" id="TIGR04183">
    <property type="entry name" value="Por_Secre_tail"/>
    <property type="match status" value="1"/>
</dbReference>
<reference evidence="4 5" key="2">
    <citation type="submission" date="2018-05" db="EMBL/GenBank/DDBJ databases">
        <authorList>
            <person name="Lanie J.A."/>
            <person name="Ng W.-L."/>
            <person name="Kazmierczak K.M."/>
            <person name="Andrzejewski T.M."/>
            <person name="Davidsen T.M."/>
            <person name="Wayne K.J."/>
            <person name="Tettelin H."/>
            <person name="Glass J.I."/>
            <person name="Rusch D."/>
            <person name="Podicherti R."/>
            <person name="Tsui H.-C.T."/>
            <person name="Winkler M.E."/>
        </authorList>
    </citation>
    <scope>NUCLEOTIDE SEQUENCE [LARGE SCALE GENOMIC DNA]</scope>
    <source>
        <strain evidence="4 5">C305</strain>
    </source>
</reference>
<dbReference type="Pfam" id="PF07675">
    <property type="entry name" value="Cleaved_Adhesin"/>
    <property type="match status" value="1"/>
</dbReference>
<evidence type="ECO:0000259" key="2">
    <source>
        <dbReference type="Pfam" id="PF07675"/>
    </source>
</evidence>
<evidence type="ECO:0000313" key="5">
    <source>
        <dbReference type="Proteomes" id="UP000245370"/>
    </source>
</evidence>
<protein>
    <recommendedName>
        <fullName evidence="6">Secretion system C-terminal sorting domain-containing protein</fullName>
    </recommendedName>
</protein>
<dbReference type="NCBIfam" id="NF038128">
    <property type="entry name" value="choice_anch_J"/>
    <property type="match status" value="1"/>
</dbReference>
<name>A0A2U2XEZ6_9FLAO</name>
<dbReference type="AlphaFoldDB" id="A0A2U2XEZ6"/>
<dbReference type="RefSeq" id="WP_109358476.1">
    <property type="nucleotide sequence ID" value="NZ_QFRJ01000002.1"/>
</dbReference>
<keyword evidence="5" id="KW-1185">Reference proteome</keyword>
<dbReference type="EMBL" id="QFRJ01000002">
    <property type="protein sequence ID" value="PWH86365.1"/>
    <property type="molecule type" value="Genomic_DNA"/>
</dbReference>
<reference evidence="4 5" key="1">
    <citation type="submission" date="2018-05" db="EMBL/GenBank/DDBJ databases">
        <title>Brumimicrobium oceani sp. nov., isolated from coastal sediment.</title>
        <authorList>
            <person name="Kou Y."/>
        </authorList>
    </citation>
    <scope>NUCLEOTIDE SEQUENCE [LARGE SCALE GENOMIC DNA]</scope>
    <source>
        <strain evidence="4 5">C305</strain>
    </source>
</reference>
<evidence type="ECO:0000313" key="4">
    <source>
        <dbReference type="EMBL" id="PWH86365.1"/>
    </source>
</evidence>
<proteinExistence type="predicted"/>
<dbReference type="OrthoDB" id="951108at2"/>
<dbReference type="Gene3D" id="2.60.120.200">
    <property type="match status" value="1"/>
</dbReference>
<dbReference type="Pfam" id="PF18962">
    <property type="entry name" value="Por_Secre_tail"/>
    <property type="match status" value="1"/>
</dbReference>
<dbReference type="InterPro" id="IPR011628">
    <property type="entry name" value="Cleaved_adhesin"/>
</dbReference>
<dbReference type="Proteomes" id="UP000245370">
    <property type="component" value="Unassembled WGS sequence"/>
</dbReference>
<organism evidence="4 5">
    <name type="scientific">Brumimicrobium oceani</name>
    <dbReference type="NCBI Taxonomy" id="2100725"/>
    <lineage>
        <taxon>Bacteria</taxon>
        <taxon>Pseudomonadati</taxon>
        <taxon>Bacteroidota</taxon>
        <taxon>Flavobacteriia</taxon>
        <taxon>Flavobacteriales</taxon>
        <taxon>Crocinitomicaceae</taxon>
        <taxon>Brumimicrobium</taxon>
    </lineage>
</organism>
<sequence>MKSVFTVLAVIISSSLIGQISILEENFDSSSLPANFTIIDNDGNTVANDVQEYTSAWIIKEDPTDATNGTASSTSYFSPVDRADRWLITSQMTLGASGNFISWSGLSHDASFPDSYKVMISKTGNSIADFTDTLVVVSNELPVWNKHTENLEDYAGETVYFAFVNTTYDGYKLYLDSIYVREQDPLSTMSEEINLAIYPNPVLDEIDLNTSNVLIENVEIFNSFGQKVMGEKMESSAFKAVLDVSELGSGVYFVVVETSAGVVRRKVIK</sequence>
<comment type="caution">
    <text evidence="4">The sequence shown here is derived from an EMBL/GenBank/DDBJ whole genome shotgun (WGS) entry which is preliminary data.</text>
</comment>
<evidence type="ECO:0000259" key="3">
    <source>
        <dbReference type="Pfam" id="PF18962"/>
    </source>
</evidence>
<keyword evidence="1" id="KW-0732">Signal</keyword>
<feature type="domain" description="Secretion system C-terminal sorting" evidence="3">
    <location>
        <begin position="197"/>
        <end position="268"/>
    </location>
</feature>
<evidence type="ECO:0008006" key="6">
    <source>
        <dbReference type="Google" id="ProtNLM"/>
    </source>
</evidence>
<accession>A0A2U2XEZ6</accession>
<gene>
    <name evidence="4" type="ORF">DIT68_03750</name>
</gene>
<dbReference type="InterPro" id="IPR026444">
    <property type="entry name" value="Secre_tail"/>
</dbReference>
<feature type="domain" description="Cleaved adhesin" evidence="2">
    <location>
        <begin position="22"/>
        <end position="135"/>
    </location>
</feature>
<evidence type="ECO:0000256" key="1">
    <source>
        <dbReference type="ARBA" id="ARBA00022729"/>
    </source>
</evidence>